<organism evidence="1 2">
    <name type="scientific">Candidatus Roizmanbacteria bacterium RIFCSPLOWO2_01_FULL_35_13</name>
    <dbReference type="NCBI Taxonomy" id="1802055"/>
    <lineage>
        <taxon>Bacteria</taxon>
        <taxon>Candidatus Roizmaniibacteriota</taxon>
    </lineage>
</organism>
<dbReference type="Pfam" id="PF13589">
    <property type="entry name" value="HATPase_c_3"/>
    <property type="match status" value="1"/>
</dbReference>
<comment type="caution">
    <text evidence="1">The sequence shown here is derived from an EMBL/GenBank/DDBJ whole genome shotgun (WGS) entry which is preliminary data.</text>
</comment>
<dbReference type="SUPFAM" id="SSF55874">
    <property type="entry name" value="ATPase domain of HSP90 chaperone/DNA topoisomerase II/histidine kinase"/>
    <property type="match status" value="1"/>
</dbReference>
<name>A0A1F7IFB5_9BACT</name>
<evidence type="ECO:0000313" key="1">
    <source>
        <dbReference type="EMBL" id="OGK42049.1"/>
    </source>
</evidence>
<dbReference type="EMBL" id="MGAF01000012">
    <property type="protein sequence ID" value="OGK42049.1"/>
    <property type="molecule type" value="Genomic_DNA"/>
</dbReference>
<evidence type="ECO:0000313" key="2">
    <source>
        <dbReference type="Proteomes" id="UP000179270"/>
    </source>
</evidence>
<reference evidence="1 2" key="1">
    <citation type="journal article" date="2016" name="Nat. Commun.">
        <title>Thousands of microbial genomes shed light on interconnected biogeochemical processes in an aquifer system.</title>
        <authorList>
            <person name="Anantharaman K."/>
            <person name="Brown C.T."/>
            <person name="Hug L.A."/>
            <person name="Sharon I."/>
            <person name="Castelle C.J."/>
            <person name="Probst A.J."/>
            <person name="Thomas B.C."/>
            <person name="Singh A."/>
            <person name="Wilkins M.J."/>
            <person name="Karaoz U."/>
            <person name="Brodie E.L."/>
            <person name="Williams K.H."/>
            <person name="Hubbard S.S."/>
            <person name="Banfield J.F."/>
        </authorList>
    </citation>
    <scope>NUCLEOTIDE SEQUENCE [LARGE SCALE GENOMIC DNA]</scope>
</reference>
<dbReference type="Proteomes" id="UP000179270">
    <property type="component" value="Unassembled WGS sequence"/>
</dbReference>
<evidence type="ECO:0008006" key="3">
    <source>
        <dbReference type="Google" id="ProtNLM"/>
    </source>
</evidence>
<sequence length="506" mass="58334">MTNSFISIRFDKSHLSTIGERLYTQSLDLIRELVANAYDADASEVKIAVNDSSITVEDNGSGMNNEGLKQYFTIGSNLKKQNPVSEKFKRIRIGEFGIGKFAVLSICDRFEIYTRSQNYAATLIFDKDDFEKRSDWNIPLVEHEIKKDGKTGTRVTLFQIKKPLSLFDIERHLINIFPLFDKNFSIYLNEKKLQAKFTPGERFRIKEETKYGLIKGEVIIASLMLPKDQEGIGIRVKNVLIKRETFRIERMHSLSTRRLTGELNADFLPITAAREDFVKDSKEYEEFEKVMSKKLKRVIKSLEKSVISYRDKKAERILSDALLTIREALKKNKDIMLLDNLPLFSKTKKKFTDQELVKSGVIGTALSGSKRNLNGETSLEKSLKEELRKALRIIKPKVRSRIKTLLRDDHRIVKKVKIGGSEFLVSFAHLGDEEKESFIEGGIIFINRDHKLFKRIEKESDLAMYHLIRLVTQEVIKLASPRNFEIAFDWHGKLIKDAFLAIKKEG</sequence>
<dbReference type="AlphaFoldDB" id="A0A1F7IFB5"/>
<protein>
    <recommendedName>
        <fullName evidence="3">ATP-binding protein</fullName>
    </recommendedName>
</protein>
<dbReference type="Gene3D" id="3.30.565.10">
    <property type="entry name" value="Histidine kinase-like ATPase, C-terminal domain"/>
    <property type="match status" value="1"/>
</dbReference>
<dbReference type="STRING" id="1802055.A3A74_00200"/>
<proteinExistence type="predicted"/>
<accession>A0A1F7IFB5</accession>
<dbReference type="InterPro" id="IPR036890">
    <property type="entry name" value="HATPase_C_sf"/>
</dbReference>
<gene>
    <name evidence="1" type="ORF">A3A74_00200</name>
</gene>